<reference evidence="1" key="2">
    <citation type="journal article" date="2022" name="New Phytol.">
        <title>Evolutionary transition to the ectomycorrhizal habit in the genomes of a hyperdiverse lineage of mushroom-forming fungi.</title>
        <authorList>
            <person name="Looney B."/>
            <person name="Miyauchi S."/>
            <person name="Morin E."/>
            <person name="Drula E."/>
            <person name="Courty P.E."/>
            <person name="Kohler A."/>
            <person name="Kuo A."/>
            <person name="LaButti K."/>
            <person name="Pangilinan J."/>
            <person name="Lipzen A."/>
            <person name="Riley R."/>
            <person name="Andreopoulos W."/>
            <person name="He G."/>
            <person name="Johnson J."/>
            <person name="Nolan M."/>
            <person name="Tritt A."/>
            <person name="Barry K.W."/>
            <person name="Grigoriev I.V."/>
            <person name="Nagy L.G."/>
            <person name="Hibbett D."/>
            <person name="Henrissat B."/>
            <person name="Matheny P.B."/>
            <person name="Labbe J."/>
            <person name="Martin F.M."/>
        </authorList>
    </citation>
    <scope>NUCLEOTIDE SEQUENCE</scope>
    <source>
        <strain evidence="1">FP105234-sp</strain>
    </source>
</reference>
<protein>
    <submittedName>
        <fullName evidence="1">Acid protease</fullName>
    </submittedName>
</protein>
<reference evidence="1" key="1">
    <citation type="submission" date="2021-02" db="EMBL/GenBank/DDBJ databases">
        <authorList>
            <consortium name="DOE Joint Genome Institute"/>
            <person name="Ahrendt S."/>
            <person name="Looney B.P."/>
            <person name="Miyauchi S."/>
            <person name="Morin E."/>
            <person name="Drula E."/>
            <person name="Courty P.E."/>
            <person name="Chicoki N."/>
            <person name="Fauchery L."/>
            <person name="Kohler A."/>
            <person name="Kuo A."/>
            <person name="Labutti K."/>
            <person name="Pangilinan J."/>
            <person name="Lipzen A."/>
            <person name="Riley R."/>
            <person name="Andreopoulos W."/>
            <person name="He G."/>
            <person name="Johnson J."/>
            <person name="Barry K.W."/>
            <person name="Grigoriev I.V."/>
            <person name="Nagy L."/>
            <person name="Hibbett D."/>
            <person name="Henrissat B."/>
            <person name="Matheny P.B."/>
            <person name="Labbe J."/>
            <person name="Martin F."/>
        </authorList>
    </citation>
    <scope>NUCLEOTIDE SEQUENCE</scope>
    <source>
        <strain evidence="1">FP105234-sp</strain>
    </source>
</reference>
<keyword evidence="1" id="KW-0378">Hydrolase</keyword>
<dbReference type="Proteomes" id="UP000814033">
    <property type="component" value="Unassembled WGS sequence"/>
</dbReference>
<dbReference type="EMBL" id="MU275855">
    <property type="protein sequence ID" value="KAI0051051.1"/>
    <property type="molecule type" value="Genomic_DNA"/>
</dbReference>
<keyword evidence="2" id="KW-1185">Reference proteome</keyword>
<keyword evidence="1" id="KW-0645">Protease</keyword>
<name>A0ACB8S4P5_9AGAM</name>
<gene>
    <name evidence="1" type="ORF">FA95DRAFT_1629713</name>
</gene>
<proteinExistence type="predicted"/>
<comment type="caution">
    <text evidence="1">The sequence shown here is derived from an EMBL/GenBank/DDBJ whole genome shotgun (WGS) entry which is preliminary data.</text>
</comment>
<organism evidence="1 2">
    <name type="scientific">Auriscalpium vulgare</name>
    <dbReference type="NCBI Taxonomy" id="40419"/>
    <lineage>
        <taxon>Eukaryota</taxon>
        <taxon>Fungi</taxon>
        <taxon>Dikarya</taxon>
        <taxon>Basidiomycota</taxon>
        <taxon>Agaricomycotina</taxon>
        <taxon>Agaricomycetes</taxon>
        <taxon>Russulales</taxon>
        <taxon>Auriscalpiaceae</taxon>
        <taxon>Auriscalpium</taxon>
    </lineage>
</organism>
<evidence type="ECO:0000313" key="1">
    <source>
        <dbReference type="EMBL" id="KAI0051051.1"/>
    </source>
</evidence>
<accession>A0ACB8S4P5</accession>
<sequence length="522" mass="55227">MHLSRRSLLLAALLQAASDVAALRLHVRGQSQSLGKRDHISGLDNGQNIKYYANITLGGSPFSVQIDTGSSDLWVAGTVPGANNTGFSSGVQYAIGAVQGPVQTAPLEFAGYTVSDQAFLDAPWPSVLITPSDDNPAGEGLIGLGPNVGSNVYDAMKKQPAGDAVLDRIFRQNTSTPNFITALLSRSDDPAEQFPGDVTVGEIVPGYENITSQAKVNVSTVPTKVAADQHWQVLLDPNGIIGPNGQSINFSTGVATTSNKKQLTAIFDTGFTLPQVPKSVSDAIYSGFEGAKYQNLSLTGPIWTLPCDIEVNITFKIGGQSYPVHPLDANLDLQVTDADGKKTCIGAFQPISTATDPDFDLILGMAFLRNAYLLVNFGDFVDGSTSRANPYVQLLSITNDTAAAHTDFVNVRLNGVDKTGDQRTTAGQTPDSNNNDDDDKSWFSRHKTAVIIAGAVGGGLVLLGIAAAIISSMRKRNRASSSGFISAGPSYRPLHEPAPAGEMQQVPGYQSGGAYPTPWDRR</sequence>
<evidence type="ECO:0000313" key="2">
    <source>
        <dbReference type="Proteomes" id="UP000814033"/>
    </source>
</evidence>